<dbReference type="AlphaFoldDB" id="A0A972NTK9"/>
<comment type="caution">
    <text evidence="1">The sequence shown here is derived from an EMBL/GenBank/DDBJ whole genome shotgun (WGS) entry which is preliminary data.</text>
</comment>
<proteinExistence type="predicted"/>
<name>A0A972NTK9_9BURK</name>
<dbReference type="Proteomes" id="UP000655523">
    <property type="component" value="Unassembled WGS sequence"/>
</dbReference>
<accession>A0A972NTK9</accession>
<dbReference type="EMBL" id="WOEZ01000130">
    <property type="protein sequence ID" value="NPT57632.1"/>
    <property type="molecule type" value="Genomic_DNA"/>
</dbReference>
<keyword evidence="2" id="KW-1185">Reference proteome</keyword>
<organism evidence="1 2">
    <name type="scientific">Paraburkholderia elongata</name>
    <dbReference type="NCBI Taxonomy" id="2675747"/>
    <lineage>
        <taxon>Bacteria</taxon>
        <taxon>Pseudomonadati</taxon>
        <taxon>Pseudomonadota</taxon>
        <taxon>Betaproteobacteria</taxon>
        <taxon>Burkholderiales</taxon>
        <taxon>Burkholderiaceae</taxon>
        <taxon>Paraburkholderia</taxon>
    </lineage>
</organism>
<sequence length="62" mass="6821">MNLIEMARKAGMQVLLDAQIGRETYHSVCGPISSLQRFAEEVVKSMNPGQTAPAFQEGEQEP</sequence>
<protein>
    <submittedName>
        <fullName evidence="1">Uncharacterized protein</fullName>
    </submittedName>
</protein>
<evidence type="ECO:0000313" key="2">
    <source>
        <dbReference type="Proteomes" id="UP000655523"/>
    </source>
</evidence>
<evidence type="ECO:0000313" key="1">
    <source>
        <dbReference type="EMBL" id="NPT57632.1"/>
    </source>
</evidence>
<reference evidence="1 2" key="1">
    <citation type="submission" date="2019-11" db="EMBL/GenBank/DDBJ databases">
        <title>Metabolism of dissolved organic matter in forest soils.</title>
        <authorList>
            <person name="Cyle K.T."/>
            <person name="Wilhelm R.C."/>
            <person name="Martinez C.E."/>
        </authorList>
    </citation>
    <scope>NUCLEOTIDE SEQUENCE [LARGE SCALE GENOMIC DNA]</scope>
    <source>
        <strain evidence="1 2">5N</strain>
    </source>
</reference>
<gene>
    <name evidence="1" type="ORF">GNZ13_24435</name>
</gene>